<dbReference type="EMBL" id="JASNRB020000013">
    <property type="protein sequence ID" value="MFJ1470240.1"/>
    <property type="molecule type" value="Genomic_DNA"/>
</dbReference>
<proteinExistence type="predicted"/>
<dbReference type="Proteomes" id="UP001168096">
    <property type="component" value="Unassembled WGS sequence"/>
</dbReference>
<reference evidence="1" key="1">
    <citation type="submission" date="2024-11" db="EMBL/GenBank/DDBJ databases">
        <title>Description of Massilia orientalis sp. nov., isolated from rhizosphere soil of Ageratina adenophora.</title>
        <authorList>
            <person name="Wang Y."/>
        </authorList>
    </citation>
    <scope>NUCLEOTIDE SEQUENCE</scope>
    <source>
        <strain evidence="1">YIM B02787</strain>
    </source>
</reference>
<name>A0ACC7MFI2_9BURK</name>
<evidence type="ECO:0000313" key="2">
    <source>
        <dbReference type="Proteomes" id="UP001168096"/>
    </source>
</evidence>
<organism evidence="1 2">
    <name type="scientific">Massilia orientalis</name>
    <dbReference type="NCBI Taxonomy" id="3050128"/>
    <lineage>
        <taxon>Bacteria</taxon>
        <taxon>Pseudomonadati</taxon>
        <taxon>Pseudomonadota</taxon>
        <taxon>Betaproteobacteria</taxon>
        <taxon>Burkholderiales</taxon>
        <taxon>Oxalobacteraceae</taxon>
        <taxon>Telluria group</taxon>
        <taxon>Massilia</taxon>
    </lineage>
</organism>
<keyword evidence="1" id="KW-0255">Endonuclease</keyword>
<accession>A0ACC7MFI2</accession>
<comment type="caution">
    <text evidence="1">The sequence shown here is derived from an EMBL/GenBank/DDBJ whole genome shotgun (WGS) entry which is preliminary data.</text>
</comment>
<gene>
    <name evidence="1" type="ORF">QPK29_021210</name>
</gene>
<keyword evidence="1" id="KW-0540">Nuclease</keyword>
<sequence length="228" mass="24915">MMVELIPGVSRNTFRDHDPQAEAADAAYRAKRPAVLQRAQHTCQACGVKSSGGLEVHHKDCNHANNTDENFLPECVFCHPVNHIGELASRLLRADESELAGSVSQLAYLPDLQQADLSHLMRTIGHVLASPEASEEEKADAKVLHASLTEYQHYIETVWGSSKAAHFAIALKEVSAPVYAARAEPLKGLRVVFALGVIVKQAKKFGEEFASLPISSWPSIFARRIAAQ</sequence>
<evidence type="ECO:0000313" key="1">
    <source>
        <dbReference type="EMBL" id="MFJ1470240.1"/>
    </source>
</evidence>
<keyword evidence="2" id="KW-1185">Reference proteome</keyword>
<keyword evidence="1" id="KW-0378">Hydrolase</keyword>
<protein>
    <submittedName>
        <fullName evidence="1">HNH endonuclease</fullName>
    </submittedName>
</protein>